<reference evidence="1" key="2">
    <citation type="submission" date="2023-05" db="EMBL/GenBank/DDBJ databases">
        <authorList>
            <consortium name="Lawrence Berkeley National Laboratory"/>
            <person name="Steindorff A."/>
            <person name="Hensen N."/>
            <person name="Bonometti L."/>
            <person name="Westerberg I."/>
            <person name="Brannstrom I.O."/>
            <person name="Guillou S."/>
            <person name="Cros-Aarteil S."/>
            <person name="Calhoun S."/>
            <person name="Haridas S."/>
            <person name="Kuo A."/>
            <person name="Mondo S."/>
            <person name="Pangilinan J."/>
            <person name="Riley R."/>
            <person name="Labutti K."/>
            <person name="Andreopoulos B."/>
            <person name="Lipzen A."/>
            <person name="Chen C."/>
            <person name="Yanf M."/>
            <person name="Daum C."/>
            <person name="Ng V."/>
            <person name="Clum A."/>
            <person name="Ohm R."/>
            <person name="Martin F."/>
            <person name="Silar P."/>
            <person name="Natvig D."/>
            <person name="Lalanne C."/>
            <person name="Gautier V."/>
            <person name="Ament-Velasquez S.L."/>
            <person name="Kruys A."/>
            <person name="Hutchinson M.I."/>
            <person name="Powell A.J."/>
            <person name="Barry K."/>
            <person name="Miller A.N."/>
            <person name="Grigoriev I.V."/>
            <person name="Debuchy R."/>
            <person name="Gladieux P."/>
            <person name="Thoren M.H."/>
            <person name="Johannesson H."/>
        </authorList>
    </citation>
    <scope>NUCLEOTIDE SEQUENCE</scope>
    <source>
        <strain evidence="1">PSN309</strain>
    </source>
</reference>
<protein>
    <submittedName>
        <fullName evidence="1">Uncharacterized protein</fullName>
    </submittedName>
</protein>
<evidence type="ECO:0000313" key="2">
    <source>
        <dbReference type="Proteomes" id="UP001302126"/>
    </source>
</evidence>
<dbReference type="InterPro" id="IPR027417">
    <property type="entry name" value="P-loop_NTPase"/>
</dbReference>
<keyword evidence="2" id="KW-1185">Reference proteome</keyword>
<accession>A0AAN6WJS0</accession>
<dbReference type="Proteomes" id="UP001302126">
    <property type="component" value="Unassembled WGS sequence"/>
</dbReference>
<gene>
    <name evidence="1" type="ORF">QBC35DRAFT_535909</name>
</gene>
<dbReference type="AlphaFoldDB" id="A0AAN6WJS0"/>
<name>A0AAN6WJS0_9PEZI</name>
<dbReference type="SUPFAM" id="SSF52540">
    <property type="entry name" value="P-loop containing nucleoside triphosphate hydrolases"/>
    <property type="match status" value="1"/>
</dbReference>
<reference evidence="1" key="1">
    <citation type="journal article" date="2023" name="Mol. Phylogenet. Evol.">
        <title>Genome-scale phylogeny and comparative genomics of the fungal order Sordariales.</title>
        <authorList>
            <person name="Hensen N."/>
            <person name="Bonometti L."/>
            <person name="Westerberg I."/>
            <person name="Brannstrom I.O."/>
            <person name="Guillou S."/>
            <person name="Cros-Aarteil S."/>
            <person name="Calhoun S."/>
            <person name="Haridas S."/>
            <person name="Kuo A."/>
            <person name="Mondo S."/>
            <person name="Pangilinan J."/>
            <person name="Riley R."/>
            <person name="LaButti K."/>
            <person name="Andreopoulos B."/>
            <person name="Lipzen A."/>
            <person name="Chen C."/>
            <person name="Yan M."/>
            <person name="Daum C."/>
            <person name="Ng V."/>
            <person name="Clum A."/>
            <person name="Steindorff A."/>
            <person name="Ohm R.A."/>
            <person name="Martin F."/>
            <person name="Silar P."/>
            <person name="Natvig D.O."/>
            <person name="Lalanne C."/>
            <person name="Gautier V."/>
            <person name="Ament-Velasquez S.L."/>
            <person name="Kruys A."/>
            <person name="Hutchinson M.I."/>
            <person name="Powell A.J."/>
            <person name="Barry K."/>
            <person name="Miller A.N."/>
            <person name="Grigoriev I.V."/>
            <person name="Debuchy R."/>
            <person name="Gladieux P."/>
            <person name="Hiltunen Thoren M."/>
            <person name="Johannesson H."/>
        </authorList>
    </citation>
    <scope>NUCLEOTIDE SEQUENCE</scope>
    <source>
        <strain evidence="1">PSN309</strain>
    </source>
</reference>
<comment type="caution">
    <text evidence="1">The sequence shown here is derived from an EMBL/GenBank/DDBJ whole genome shotgun (WGS) entry which is preliminary data.</text>
</comment>
<sequence length="794" mass="88773">MNSGFSINVEDCLTSRWQSAKSRCTSQLRMHEIQQAARIQTPEDCKDDLDRLGRSSDTEPGVSPLIPQFYPLLSTLGSVVQLLGGTEPPLDLDTNLFFGVLHLAITAAAIHPQQILVKLCHMSDRICRKLDYFQRCASSMIGRIPTVVRDALVDVLVTFLPFWTSASMVLRDTQVDRIEDKWPQLDRDFDETAGMHHDTIENLDKHVKLELALQTPSNPSTASSTPIIRAHSTTFESIEHNQAVFPCHNLPPKPAYFYGRDGDLDRLEQCFRANNNFLAADELSSVVLHGPLPDHLLGQRTRIARRSGLLFSLLQALGVDVTAEETARNPATLIFGVKTWLERTKRSWLLIPDNVEDPELVCQSLPGGNGRVLLTTRYRWLGIQMRCNAAQEVGPLDPPVGLDMFVGLCQRFAPDQNRQSELAEIEKVLGDMGCLALGIEQVAAYVSYRSMSIDMFRQQYARSPRRIHAHNLSTHPNHCLVTLWEVQFGAIQDKPAAEVLGLLSLLSGSTIPLAVLSSESDMEGEIPQIMGFDEDVLHDSLDRLMRLALIKIEIDQISVHRLVQRAFLVEANLGTTSTGLQHTFNIACQLSVSASPSPIPAGAGATLGSGTSAQTEPSSQRPEVDWLSVNIRKQLLDPRDGQLANTYSNKALLEVSSCRYDEALRFLDLALETRKRLKNNYLPANYIFRGMIFFSVLTMQYCHLFWTGNLALKKETNSIAELQNNESERLRTLWMMAVALRSQPSITEDEEMEALRAEKSSKDGLDTFLKDKGARLHSLSEDDRFSVLVCAERR</sequence>
<proteinExistence type="predicted"/>
<organism evidence="1 2">
    <name type="scientific">Podospora australis</name>
    <dbReference type="NCBI Taxonomy" id="1536484"/>
    <lineage>
        <taxon>Eukaryota</taxon>
        <taxon>Fungi</taxon>
        <taxon>Dikarya</taxon>
        <taxon>Ascomycota</taxon>
        <taxon>Pezizomycotina</taxon>
        <taxon>Sordariomycetes</taxon>
        <taxon>Sordariomycetidae</taxon>
        <taxon>Sordariales</taxon>
        <taxon>Podosporaceae</taxon>
        <taxon>Podospora</taxon>
    </lineage>
</organism>
<dbReference type="Gene3D" id="3.40.50.300">
    <property type="entry name" value="P-loop containing nucleotide triphosphate hydrolases"/>
    <property type="match status" value="1"/>
</dbReference>
<dbReference type="EMBL" id="MU864568">
    <property type="protein sequence ID" value="KAK4183195.1"/>
    <property type="molecule type" value="Genomic_DNA"/>
</dbReference>
<evidence type="ECO:0000313" key="1">
    <source>
        <dbReference type="EMBL" id="KAK4183195.1"/>
    </source>
</evidence>